<accession>A0A813IR18</accession>
<organism evidence="3 4">
    <name type="scientific">Polarella glacialis</name>
    <name type="common">Dinoflagellate</name>
    <dbReference type="NCBI Taxonomy" id="89957"/>
    <lineage>
        <taxon>Eukaryota</taxon>
        <taxon>Sar</taxon>
        <taxon>Alveolata</taxon>
        <taxon>Dinophyceae</taxon>
        <taxon>Suessiales</taxon>
        <taxon>Suessiaceae</taxon>
        <taxon>Polarella</taxon>
    </lineage>
</organism>
<sequence>VLGHWIGPFAAQTSMAMYQYFEQSVGLRLLQAFERRNQHRYRWVVYTRSDLWWKAPHPPLKLFDARGGRDQPGIFVPWGEDYHGLNDRFALMRRSEAEVYFGRWEALVTGQARRYLIYPDNFLRVKWYPPDMSQERFLWLHLMDHGRMVRRFASCAEVALCAPGPMCKRSWWVKEGATSKYPTEFRLAGLLSMESMPAGQESETCLQSMEVLEAQLTRVVTLPSFLDAGEIASIRQLAGEMRSRLKLNASDEARAWQVLFLQMEGLFQARLPELFNKLRQAVLGTDRAHWGLIGGGTCHLRVAEFHTHVGPSKGLPDPHHFDQDSLVTIDVILGMAQDSRGQFEGGCFRTLEVDGGFAEHPVSVGDALLFVSHKYHCVTPVVTGCRQVLVLEFWRGPERCCNHRCETLAGRCMLEPKLKDEVPELKQELKFFIIVVVVVVFVVVFVVVVVVVVVIVVVIVLVVVLVVCLFVCFVCLFVCCCCRCCLFSLLLSCSLLWLFVAVVVVVVAVGVVAVVVVCCCCCSCPGLSSRQRLRLSHTLPLCLFLIVGLALRRLLSPGSTARTR</sequence>
<feature type="transmembrane region" description="Helical" evidence="1">
    <location>
        <begin position="496"/>
        <end position="523"/>
    </location>
</feature>
<dbReference type="EMBL" id="CAJNNW010013203">
    <property type="protein sequence ID" value="CAE8655160.1"/>
    <property type="molecule type" value="Genomic_DNA"/>
</dbReference>
<proteinExistence type="predicted"/>
<dbReference type="Proteomes" id="UP000626109">
    <property type="component" value="Unassembled WGS sequence"/>
</dbReference>
<feature type="non-terminal residue" evidence="3">
    <location>
        <position position="564"/>
    </location>
</feature>
<feature type="transmembrane region" description="Helical" evidence="1">
    <location>
        <begin position="431"/>
        <end position="457"/>
    </location>
</feature>
<dbReference type="Gene3D" id="2.60.120.620">
    <property type="entry name" value="q2cbj1_9rhob like domain"/>
    <property type="match status" value="1"/>
</dbReference>
<evidence type="ECO:0000313" key="3">
    <source>
        <dbReference type="EMBL" id="CAE8655160.1"/>
    </source>
</evidence>
<keyword evidence="1" id="KW-1133">Transmembrane helix</keyword>
<comment type="caution">
    <text evidence="3">The sequence shown here is derived from an EMBL/GenBank/DDBJ whole genome shotgun (WGS) entry which is preliminary data.</text>
</comment>
<dbReference type="Pfam" id="PF25072">
    <property type="entry name" value="DUF7796"/>
    <property type="match status" value="1"/>
</dbReference>
<evidence type="ECO:0000313" key="4">
    <source>
        <dbReference type="Proteomes" id="UP000626109"/>
    </source>
</evidence>
<gene>
    <name evidence="3" type="ORF">PGLA2088_LOCUS11445</name>
</gene>
<feature type="transmembrane region" description="Helical" evidence="1">
    <location>
        <begin position="535"/>
        <end position="555"/>
    </location>
</feature>
<dbReference type="PROSITE" id="PS51471">
    <property type="entry name" value="FE2OG_OXY"/>
    <property type="match status" value="1"/>
</dbReference>
<keyword evidence="1" id="KW-0812">Transmembrane</keyword>
<dbReference type="InterPro" id="IPR005123">
    <property type="entry name" value="Oxoglu/Fe-dep_dioxygenase_dom"/>
</dbReference>
<feature type="domain" description="Fe2OG dioxygenase" evidence="2">
    <location>
        <begin position="296"/>
        <end position="397"/>
    </location>
</feature>
<protein>
    <recommendedName>
        <fullName evidence="2">Fe2OG dioxygenase domain-containing protein</fullName>
    </recommendedName>
</protein>
<evidence type="ECO:0000259" key="2">
    <source>
        <dbReference type="PROSITE" id="PS51471"/>
    </source>
</evidence>
<keyword evidence="1" id="KW-0472">Membrane</keyword>
<dbReference type="AlphaFoldDB" id="A0A813IR18"/>
<dbReference type="InterPro" id="IPR056698">
    <property type="entry name" value="DUF7796"/>
</dbReference>
<feature type="transmembrane region" description="Helical" evidence="1">
    <location>
        <begin position="464"/>
        <end position="490"/>
    </location>
</feature>
<reference evidence="3" key="1">
    <citation type="submission" date="2021-02" db="EMBL/GenBank/DDBJ databases">
        <authorList>
            <person name="Dougan E. K."/>
            <person name="Rhodes N."/>
            <person name="Thang M."/>
            <person name="Chan C."/>
        </authorList>
    </citation>
    <scope>NUCLEOTIDE SEQUENCE</scope>
</reference>
<evidence type="ECO:0000256" key="1">
    <source>
        <dbReference type="SAM" id="Phobius"/>
    </source>
</evidence>
<name>A0A813IR18_POLGL</name>